<comment type="similarity">
    <text evidence="1">Belongs to the AHA1 family.</text>
</comment>
<dbReference type="NCBIfam" id="NF033788">
    <property type="entry name" value="HTH_metalloreg"/>
    <property type="match status" value="1"/>
</dbReference>
<keyword evidence="2" id="KW-0805">Transcription regulation</keyword>
<gene>
    <name evidence="6" type="ORF">ESP51_03990</name>
</gene>
<dbReference type="SUPFAM" id="SSF55961">
    <property type="entry name" value="Bet v1-like"/>
    <property type="match status" value="1"/>
</dbReference>
<dbReference type="GO" id="GO:0003700">
    <property type="term" value="F:DNA-binding transcription factor activity"/>
    <property type="evidence" value="ECO:0007669"/>
    <property type="project" value="InterPro"/>
</dbReference>
<keyword evidence="3" id="KW-0238">DNA-binding</keyword>
<dbReference type="InterPro" id="IPR051081">
    <property type="entry name" value="HTH_MetalResp_TranReg"/>
</dbReference>
<dbReference type="InterPro" id="IPR011991">
    <property type="entry name" value="ArsR-like_HTH"/>
</dbReference>
<keyword evidence="4" id="KW-0804">Transcription</keyword>
<dbReference type="PANTHER" id="PTHR33154:SF33">
    <property type="entry name" value="TRANSCRIPTIONAL REPRESSOR SDPR"/>
    <property type="match status" value="1"/>
</dbReference>
<evidence type="ECO:0000256" key="3">
    <source>
        <dbReference type="ARBA" id="ARBA00023125"/>
    </source>
</evidence>
<dbReference type="SMART" id="SM00418">
    <property type="entry name" value="HTH_ARSR"/>
    <property type="match status" value="1"/>
</dbReference>
<reference evidence="6 7" key="1">
    <citation type="submission" date="2019-01" db="EMBL/GenBank/DDBJ databases">
        <title>Agromyces.</title>
        <authorList>
            <person name="Li J."/>
        </authorList>
    </citation>
    <scope>NUCLEOTIDE SEQUENCE [LARGE SCALE GENOMIC DNA]</scope>
    <source>
        <strain evidence="6 7">DSM 15934</strain>
    </source>
</reference>
<dbReference type="Gene3D" id="1.10.10.10">
    <property type="entry name" value="Winged helix-like DNA-binding domain superfamily/Winged helix DNA-binding domain"/>
    <property type="match status" value="1"/>
</dbReference>
<dbReference type="PRINTS" id="PR00778">
    <property type="entry name" value="HTHARSR"/>
</dbReference>
<protein>
    <submittedName>
        <fullName evidence="6">Metalloregulator ArsR/SmtB family transcription factor</fullName>
    </submittedName>
</protein>
<dbReference type="InterPro" id="IPR001845">
    <property type="entry name" value="HTH_ArsR_DNA-bd_dom"/>
</dbReference>
<evidence type="ECO:0000256" key="1">
    <source>
        <dbReference type="ARBA" id="ARBA00006817"/>
    </source>
</evidence>
<dbReference type="Pfam" id="PF08327">
    <property type="entry name" value="AHSA1"/>
    <property type="match status" value="1"/>
</dbReference>
<dbReference type="AlphaFoldDB" id="A0A4Q2L438"/>
<dbReference type="InterPro" id="IPR023393">
    <property type="entry name" value="START-like_dom_sf"/>
</dbReference>
<dbReference type="PANTHER" id="PTHR33154">
    <property type="entry name" value="TRANSCRIPTIONAL REGULATOR, ARSR FAMILY"/>
    <property type="match status" value="1"/>
</dbReference>
<comment type="caution">
    <text evidence="6">The sequence shown here is derived from an EMBL/GenBank/DDBJ whole genome shotgun (WGS) entry which is preliminary data.</text>
</comment>
<evidence type="ECO:0000313" key="7">
    <source>
        <dbReference type="Proteomes" id="UP000293865"/>
    </source>
</evidence>
<sequence>MGTPKAPRSAGDGSAQTLIDALSSPIRREIVWMVWDAELAAGDIAAAFDVTAGTISSHLAVLRDAGLVIQRRDGNFRRYRADRTAMEAVLPLLGSSDEKWTIADDIPERTLANAAIQPWVNVMVEVPLSQDAAFEAFVDPETFSAFLGVPVSIDDGRFSTELEWGTKVRGAYEVVVPPELIALRWDFEDQAVPVPGRQLEGYLRFRPTAYGCRVEVHQAAEDRTQAEFLSVAWALVFGRLAEYAASGSALRRSPRRKRSGSS</sequence>
<dbReference type="InterPro" id="IPR013538">
    <property type="entry name" value="ASHA1/2-like_C"/>
</dbReference>
<dbReference type="CDD" id="cd07814">
    <property type="entry name" value="SRPBCC_CalC_Aha1-like"/>
    <property type="match status" value="1"/>
</dbReference>
<dbReference type="CDD" id="cd00090">
    <property type="entry name" value="HTH_ARSR"/>
    <property type="match status" value="1"/>
</dbReference>
<dbReference type="OrthoDB" id="4471357at2"/>
<dbReference type="InterPro" id="IPR036388">
    <property type="entry name" value="WH-like_DNA-bd_sf"/>
</dbReference>
<proteinExistence type="inferred from homology"/>
<evidence type="ECO:0000256" key="4">
    <source>
        <dbReference type="ARBA" id="ARBA00023163"/>
    </source>
</evidence>
<organism evidence="6 7">
    <name type="scientific">Agromyces albus</name>
    <dbReference type="NCBI Taxonomy" id="205332"/>
    <lineage>
        <taxon>Bacteria</taxon>
        <taxon>Bacillati</taxon>
        <taxon>Actinomycetota</taxon>
        <taxon>Actinomycetes</taxon>
        <taxon>Micrococcales</taxon>
        <taxon>Microbacteriaceae</taxon>
        <taxon>Agromyces</taxon>
    </lineage>
</organism>
<dbReference type="GO" id="GO:0003677">
    <property type="term" value="F:DNA binding"/>
    <property type="evidence" value="ECO:0007669"/>
    <property type="project" value="UniProtKB-KW"/>
</dbReference>
<keyword evidence="7" id="KW-1185">Reference proteome</keyword>
<dbReference type="RefSeq" id="WP_129519604.1">
    <property type="nucleotide sequence ID" value="NZ_SDPN01000005.1"/>
</dbReference>
<feature type="domain" description="HTH arsR-type" evidence="5">
    <location>
        <begin position="7"/>
        <end position="101"/>
    </location>
</feature>
<dbReference type="Proteomes" id="UP000293865">
    <property type="component" value="Unassembled WGS sequence"/>
</dbReference>
<name>A0A4Q2L438_9MICO</name>
<evidence type="ECO:0000313" key="6">
    <source>
        <dbReference type="EMBL" id="RXZ72339.1"/>
    </source>
</evidence>
<evidence type="ECO:0000259" key="5">
    <source>
        <dbReference type="PROSITE" id="PS50987"/>
    </source>
</evidence>
<dbReference type="InterPro" id="IPR036390">
    <property type="entry name" value="WH_DNA-bd_sf"/>
</dbReference>
<evidence type="ECO:0000256" key="2">
    <source>
        <dbReference type="ARBA" id="ARBA00023015"/>
    </source>
</evidence>
<accession>A0A4Q2L438</accession>
<dbReference type="Pfam" id="PF01022">
    <property type="entry name" value="HTH_5"/>
    <property type="match status" value="1"/>
</dbReference>
<dbReference type="PROSITE" id="PS50987">
    <property type="entry name" value="HTH_ARSR_2"/>
    <property type="match status" value="1"/>
</dbReference>
<dbReference type="SUPFAM" id="SSF46785">
    <property type="entry name" value="Winged helix' DNA-binding domain"/>
    <property type="match status" value="1"/>
</dbReference>
<dbReference type="EMBL" id="SDPN01000005">
    <property type="protein sequence ID" value="RXZ72339.1"/>
    <property type="molecule type" value="Genomic_DNA"/>
</dbReference>
<dbReference type="Gene3D" id="3.30.530.20">
    <property type="match status" value="1"/>
</dbReference>